<feature type="transmembrane region" description="Helical" evidence="2">
    <location>
        <begin position="501"/>
        <end position="519"/>
    </location>
</feature>
<gene>
    <name evidence="3" type="ORF">ACFOYY_36555</name>
</gene>
<feature type="region of interest" description="Disordered" evidence="1">
    <location>
        <begin position="639"/>
        <end position="668"/>
    </location>
</feature>
<evidence type="ECO:0000313" key="4">
    <source>
        <dbReference type="Proteomes" id="UP001595698"/>
    </source>
</evidence>
<feature type="transmembrane region" description="Helical" evidence="2">
    <location>
        <begin position="993"/>
        <end position="1012"/>
    </location>
</feature>
<feature type="transmembrane region" description="Helical" evidence="2">
    <location>
        <begin position="308"/>
        <end position="327"/>
    </location>
</feature>
<evidence type="ECO:0000256" key="1">
    <source>
        <dbReference type="SAM" id="MobiDB-lite"/>
    </source>
</evidence>
<dbReference type="Proteomes" id="UP001595698">
    <property type="component" value="Unassembled WGS sequence"/>
</dbReference>
<proteinExistence type="predicted"/>
<name>A0ABV8FEJ0_9ACTN</name>
<accession>A0ABV8FEJ0</accession>
<feature type="transmembrane region" description="Helical" evidence="2">
    <location>
        <begin position="196"/>
        <end position="215"/>
    </location>
</feature>
<dbReference type="NCBIfam" id="NF047321">
    <property type="entry name" value="SCO7613_CTERM"/>
    <property type="match status" value="1"/>
</dbReference>
<sequence length="1108" mass="112508">MHDQTRPGCPGCGLPVTGAFERCPRCALTLKGPAAAELWRLDVELAGLRARQTTLLARRNHLLTLLRAESARPAAPVGPGVPAGPAAPAGFAGEAAPRRDFSPKAVQNLLLTLGGLLLIVAAVVFTVVSWGHIGIGGRAAILAGVTALTLAAPRFLTSRKLDATAETIAMFGVALLLLDGYAARQAGLFGADGPQARHYAAALVGLVALSMAGYSRLLPLRLPLPVAVVFAQIPLPLLAFDTTAPWFTASLAADAALDAALLLLLRTSEGKTKNGWATARVCFGVTWTLGVLYGLLDSVLEFTGGGPAVALVRGVLLVGLAALGLVVAGRAGRVALGFLTAGSALALTMGLAAPVWPSLPSGWRGVPYTLGALVAVAVALYLPGLNARIRRAGAVSAGAVAGLTALPVVPWVAAEVLMPFGLLERVWAWPAVLDDGWAGPLASAAVVPALLATALAVAAVRWPVTGPRGESTRRSLGLCAVVTGAVAVLAVPGAFALGRSAALVVPSVLAVALVARMTLTGGVWWARALAATAVPVTLIGVVTALAGRTETYAALAVALVAWAVATVAGREPGVRAVALVMAVLSATGLIWAVAAGTGLQPAAEGLALALATGSVLAVAACLVYGAAVTPEAVIPEAATSEAVEEAPSDSEEDGAKEEPKGGSPVVRRDPRWGAGLGLGATLGACAVSSIAVPLAGIVGFYRPLFFPWTGQRFLSAHLPILVVVAALLTVTAVTVSWQVAGRGTASKAALVALPVLLATLPLSVGLPYPVEVGLFVVGLGPAAWAAARGRTGWRFGAVTGLWTASLALSWSLVAQTATLVTLPVVALVAAATAFLGRERWVRAGGACTATLLAGAQALAVGLALDWPARTAAFGVLAVACVAAAVAGRFRKETFAAGTEAAGYALALAGLALAADGLATASLACAVAGVMMTGTALRPDRRRAGYAGTALLLTASWLRLLASDITVVEAYTVPFSLVLLGFGWWRARGRARSSWLSYGPALGSSLLPSAVATLNGTGWVRPLLLGTVCLVVLLVGARARLQAPALLGGLTLAVVVLHELSPWIARAMVTVPRWVPMALGGLLLVVVGATYEARLRDVRRLRAMVGRMR</sequence>
<feature type="transmembrane region" description="Helical" evidence="2">
    <location>
        <begin position="1070"/>
        <end position="1090"/>
    </location>
</feature>
<evidence type="ECO:0000256" key="2">
    <source>
        <dbReference type="SAM" id="Phobius"/>
    </source>
</evidence>
<organism evidence="3 4">
    <name type="scientific">Streptosporangium jomthongense</name>
    <dbReference type="NCBI Taxonomy" id="1193683"/>
    <lineage>
        <taxon>Bacteria</taxon>
        <taxon>Bacillati</taxon>
        <taxon>Actinomycetota</taxon>
        <taxon>Actinomycetes</taxon>
        <taxon>Streptosporangiales</taxon>
        <taxon>Streptosporangiaceae</taxon>
        <taxon>Streptosporangium</taxon>
    </lineage>
</organism>
<protein>
    <submittedName>
        <fullName evidence="3">SCO7613 C-terminal domain-containing membrane protein</fullName>
    </submittedName>
</protein>
<feature type="transmembrane region" description="Helical" evidence="2">
    <location>
        <begin position="1043"/>
        <end position="1064"/>
    </location>
</feature>
<keyword evidence="4" id="KW-1185">Reference proteome</keyword>
<feature type="compositionally biased region" description="Basic and acidic residues" evidence="1">
    <location>
        <begin position="656"/>
        <end position="668"/>
    </location>
</feature>
<feature type="transmembrane region" description="Helical" evidence="2">
    <location>
        <begin position="139"/>
        <end position="156"/>
    </location>
</feature>
<feature type="transmembrane region" description="Helical" evidence="2">
    <location>
        <begin position="168"/>
        <end position="184"/>
    </location>
</feature>
<feature type="transmembrane region" description="Helical" evidence="2">
    <location>
        <begin position="552"/>
        <end position="569"/>
    </location>
</feature>
<feature type="transmembrane region" description="Helical" evidence="2">
    <location>
        <begin position="870"/>
        <end position="887"/>
    </location>
</feature>
<keyword evidence="2" id="KW-0812">Transmembrane</keyword>
<feature type="transmembrane region" description="Helical" evidence="2">
    <location>
        <begin position="277"/>
        <end position="296"/>
    </location>
</feature>
<feature type="transmembrane region" description="Helical" evidence="2">
    <location>
        <begin position="394"/>
        <end position="417"/>
    </location>
</feature>
<feature type="transmembrane region" description="Helical" evidence="2">
    <location>
        <begin position="365"/>
        <end position="382"/>
    </location>
</feature>
<feature type="transmembrane region" description="Helical" evidence="2">
    <location>
        <begin position="748"/>
        <end position="766"/>
    </location>
</feature>
<feature type="transmembrane region" description="Helical" evidence="2">
    <location>
        <begin position="967"/>
        <end position="986"/>
    </location>
</feature>
<evidence type="ECO:0000313" key="3">
    <source>
        <dbReference type="EMBL" id="MFC3985688.1"/>
    </source>
</evidence>
<keyword evidence="2" id="KW-0472">Membrane</keyword>
<dbReference type="InterPro" id="IPR058062">
    <property type="entry name" value="SCO7613_C"/>
</dbReference>
<feature type="transmembrane region" description="Helical" evidence="2">
    <location>
        <begin position="437"/>
        <end position="464"/>
    </location>
</feature>
<dbReference type="EMBL" id="JBHSBC010000048">
    <property type="protein sequence ID" value="MFC3985688.1"/>
    <property type="molecule type" value="Genomic_DNA"/>
</dbReference>
<feature type="transmembrane region" description="Helical" evidence="2">
    <location>
        <begin position="1018"/>
        <end position="1036"/>
    </location>
</feature>
<comment type="caution">
    <text evidence="3">The sequence shown here is derived from an EMBL/GenBank/DDBJ whole genome shotgun (WGS) entry which is preliminary data.</text>
</comment>
<feature type="compositionally biased region" description="Acidic residues" evidence="1">
    <location>
        <begin position="642"/>
        <end position="655"/>
    </location>
</feature>
<feature type="transmembrane region" description="Helical" evidence="2">
    <location>
        <begin position="526"/>
        <end position="546"/>
    </location>
</feature>
<feature type="transmembrane region" description="Helical" evidence="2">
    <location>
        <begin position="894"/>
        <end position="912"/>
    </location>
</feature>
<feature type="transmembrane region" description="Helical" evidence="2">
    <location>
        <begin position="606"/>
        <end position="627"/>
    </location>
</feature>
<feature type="transmembrane region" description="Helical" evidence="2">
    <location>
        <begin position="109"/>
        <end position="133"/>
    </location>
</feature>
<feature type="transmembrane region" description="Helical" evidence="2">
    <location>
        <begin position="334"/>
        <end position="353"/>
    </location>
</feature>
<feature type="transmembrane region" description="Helical" evidence="2">
    <location>
        <begin position="918"/>
        <end position="936"/>
    </location>
</feature>
<keyword evidence="2" id="KW-1133">Transmembrane helix</keyword>
<feature type="transmembrane region" description="Helical" evidence="2">
    <location>
        <begin position="676"/>
        <end position="701"/>
    </location>
</feature>
<feature type="transmembrane region" description="Helical" evidence="2">
    <location>
        <begin position="819"/>
        <end position="836"/>
    </location>
</feature>
<feature type="transmembrane region" description="Helical" evidence="2">
    <location>
        <begin position="713"/>
        <end position="736"/>
    </location>
</feature>
<feature type="transmembrane region" description="Helical" evidence="2">
    <location>
        <begin position="576"/>
        <end position="594"/>
    </location>
</feature>
<feature type="transmembrane region" description="Helical" evidence="2">
    <location>
        <begin position="476"/>
        <end position="495"/>
    </location>
</feature>
<feature type="transmembrane region" description="Helical" evidence="2">
    <location>
        <begin position="843"/>
        <end position="864"/>
    </location>
</feature>
<feature type="transmembrane region" description="Helical" evidence="2">
    <location>
        <begin position="943"/>
        <end position="961"/>
    </location>
</feature>
<reference evidence="4" key="1">
    <citation type="journal article" date="2019" name="Int. J. Syst. Evol. Microbiol.">
        <title>The Global Catalogue of Microorganisms (GCM) 10K type strain sequencing project: providing services to taxonomists for standard genome sequencing and annotation.</title>
        <authorList>
            <consortium name="The Broad Institute Genomics Platform"/>
            <consortium name="The Broad Institute Genome Sequencing Center for Infectious Disease"/>
            <person name="Wu L."/>
            <person name="Ma J."/>
        </authorList>
    </citation>
    <scope>NUCLEOTIDE SEQUENCE [LARGE SCALE GENOMIC DNA]</scope>
    <source>
        <strain evidence="4">TBRC 7912</strain>
    </source>
</reference>
<dbReference type="RefSeq" id="WP_386195836.1">
    <property type="nucleotide sequence ID" value="NZ_JBHSBC010000048.1"/>
</dbReference>